<evidence type="ECO:0000256" key="5">
    <source>
        <dbReference type="ARBA" id="ARBA00034078"/>
    </source>
</evidence>
<dbReference type="PRINTS" id="PR00355">
    <property type="entry name" value="ADRENODOXIN"/>
</dbReference>
<protein>
    <submittedName>
        <fullName evidence="6">2Fe-2S iron-sulfur cluster-binding protein</fullName>
    </submittedName>
</protein>
<accession>A0ABT8YAB1</accession>
<keyword evidence="3" id="KW-0408">Iron</keyword>
<dbReference type="RefSeq" id="WP_303543173.1">
    <property type="nucleotide sequence ID" value="NZ_JAUOTP010000005.1"/>
</dbReference>
<evidence type="ECO:0000313" key="6">
    <source>
        <dbReference type="EMBL" id="MDO6415277.1"/>
    </source>
</evidence>
<name>A0ABT8YAB1_9SPHN</name>
<dbReference type="Proteomes" id="UP001169764">
    <property type="component" value="Unassembled WGS sequence"/>
</dbReference>
<gene>
    <name evidence="6" type="ORF">Q4F19_12865</name>
</gene>
<keyword evidence="7" id="KW-1185">Reference proteome</keyword>
<evidence type="ECO:0000313" key="7">
    <source>
        <dbReference type="Proteomes" id="UP001169764"/>
    </source>
</evidence>
<dbReference type="PANTHER" id="PTHR23426:SF65">
    <property type="entry name" value="FERREDOXIN-2, MITOCHONDRIAL"/>
    <property type="match status" value="1"/>
</dbReference>
<keyword evidence="4" id="KW-0411">Iron-sulfur</keyword>
<dbReference type="SUPFAM" id="SSF54292">
    <property type="entry name" value="2Fe-2S ferredoxin-like"/>
    <property type="match status" value="1"/>
</dbReference>
<sequence length="105" mass="11284">MVFIEITDRQGNASSANGQVGGSLMDAICRSVASETFATCGGCLSCATCHVYIGPTSEGRLSPAGEEERDLLSALRFRNERSRLSCQVPIFADTPLWRVTIAPEE</sequence>
<comment type="cofactor">
    <cofactor evidence="5">
        <name>[2Fe-2S] cluster</name>
        <dbReference type="ChEBI" id="CHEBI:190135"/>
    </cofactor>
</comment>
<organism evidence="6 7">
    <name type="scientific">Sphingomonas natans</name>
    <dbReference type="NCBI Taxonomy" id="3063330"/>
    <lineage>
        <taxon>Bacteria</taxon>
        <taxon>Pseudomonadati</taxon>
        <taxon>Pseudomonadota</taxon>
        <taxon>Alphaproteobacteria</taxon>
        <taxon>Sphingomonadales</taxon>
        <taxon>Sphingomonadaceae</taxon>
        <taxon>Sphingomonas</taxon>
    </lineage>
</organism>
<keyword evidence="2" id="KW-0479">Metal-binding</keyword>
<evidence type="ECO:0000256" key="4">
    <source>
        <dbReference type="ARBA" id="ARBA00023014"/>
    </source>
</evidence>
<dbReference type="PANTHER" id="PTHR23426">
    <property type="entry name" value="FERREDOXIN/ADRENODOXIN"/>
    <property type="match status" value="1"/>
</dbReference>
<evidence type="ECO:0000256" key="1">
    <source>
        <dbReference type="ARBA" id="ARBA00022714"/>
    </source>
</evidence>
<dbReference type="InterPro" id="IPR001055">
    <property type="entry name" value="Adrenodoxin-like"/>
</dbReference>
<comment type="caution">
    <text evidence="6">The sequence shown here is derived from an EMBL/GenBank/DDBJ whole genome shotgun (WGS) entry which is preliminary data.</text>
</comment>
<evidence type="ECO:0000256" key="2">
    <source>
        <dbReference type="ARBA" id="ARBA00022723"/>
    </source>
</evidence>
<dbReference type="Gene3D" id="3.10.20.30">
    <property type="match status" value="1"/>
</dbReference>
<proteinExistence type="predicted"/>
<dbReference type="InterPro" id="IPR012675">
    <property type="entry name" value="Beta-grasp_dom_sf"/>
</dbReference>
<dbReference type="InterPro" id="IPR036010">
    <property type="entry name" value="2Fe-2S_ferredoxin-like_sf"/>
</dbReference>
<reference evidence="6" key="1">
    <citation type="submission" date="2023-07" db="EMBL/GenBank/DDBJ databases">
        <authorList>
            <person name="Kim M."/>
        </authorList>
    </citation>
    <scope>NUCLEOTIDE SEQUENCE</scope>
    <source>
        <strain evidence="6">BIUV-7</strain>
    </source>
</reference>
<evidence type="ECO:0000256" key="3">
    <source>
        <dbReference type="ARBA" id="ARBA00023004"/>
    </source>
</evidence>
<keyword evidence="1" id="KW-0001">2Fe-2S</keyword>
<dbReference type="EMBL" id="JAUOTP010000005">
    <property type="protein sequence ID" value="MDO6415277.1"/>
    <property type="molecule type" value="Genomic_DNA"/>
</dbReference>